<accession>A0AA40F9N7</accession>
<dbReference type="Proteomes" id="UP001172155">
    <property type="component" value="Unassembled WGS sequence"/>
</dbReference>
<evidence type="ECO:0000313" key="3">
    <source>
        <dbReference type="EMBL" id="KAK0753784.1"/>
    </source>
</evidence>
<sequence length="725" mass="79323">MARRKAANCLQQDIKLSLGQSQSLPDMLMTAPLAINLLGQIKLLAFTDEALRIRLTEPRGGFQYLQRTSLSSAMIQIVDQSADAFDTADKKMRAIRMQTNVMFGRNGHVQTILMCLQDQRMAKQSLLPSMSKFEQDMEKCARWANEIENQFDALVKRAGEVNLAMADKLSCAAEEQSEIKAQKIKAEFAKEKQDNVLSVLKSRVEDAQSEFAESRKQYQKTASKGEVSAMVAAAAIGAGSSFTGLINAAVSVFKDAPKVAIEAAQAFSKVSDIGIGIRHSKDVPVSAQAAGMSGETDSAPVREGARSTGGLDPALLCAEQIETQLDNLNGLLNGGLPKLVEEGGSELQNCVVRLKGLKKGLGSVQSNHTTIAASILDEALAITSDILSASRQPKHDAAEWQEKISHFHDILKPLFGRATKLRAFAASLPGQGFGGSLDNPHPPSSTHSPTPTYDRVLHQRHQTLLIKRSAMNKARTILEKQTERQLQAQAEIIDIARKMKDLAHKQTTIEDTKRILRKAIDVMVAMQDQVRQLTGFFNALAGIISILCMGQAETYLATINAGLATSPGGDFLRLAHTEHQLHAIRETVVTLRGHFGYVVHSTDMYQEIATRHINPCIRMAANLPLSAGEAQQEEARRQLKQMTDASSEAIKALARHEMETYQRDFDSRMLEIDEEMAALGFEPVEGEDEGENVQAIEEGVKASAEEVAGTRNVKVEVYEEIGEDL</sequence>
<feature type="coiled-coil region" evidence="1">
    <location>
        <begin position="172"/>
        <end position="217"/>
    </location>
</feature>
<dbReference type="AlphaFoldDB" id="A0AA40F9N7"/>
<feature type="region of interest" description="Disordered" evidence="2">
    <location>
        <begin position="432"/>
        <end position="451"/>
    </location>
</feature>
<dbReference type="PANTHER" id="PTHR33488">
    <property type="entry name" value="ZGC:162509"/>
    <property type="match status" value="1"/>
</dbReference>
<organism evidence="3 4">
    <name type="scientific">Schizothecium vesticola</name>
    <dbReference type="NCBI Taxonomy" id="314040"/>
    <lineage>
        <taxon>Eukaryota</taxon>
        <taxon>Fungi</taxon>
        <taxon>Dikarya</taxon>
        <taxon>Ascomycota</taxon>
        <taxon>Pezizomycotina</taxon>
        <taxon>Sordariomycetes</taxon>
        <taxon>Sordariomycetidae</taxon>
        <taxon>Sordariales</taxon>
        <taxon>Schizotheciaceae</taxon>
        <taxon>Schizothecium</taxon>
    </lineage>
</organism>
<name>A0AA40F9N7_9PEZI</name>
<reference evidence="3" key="1">
    <citation type="submission" date="2023-06" db="EMBL/GenBank/DDBJ databases">
        <title>Genome-scale phylogeny and comparative genomics of the fungal order Sordariales.</title>
        <authorList>
            <consortium name="Lawrence Berkeley National Laboratory"/>
            <person name="Hensen N."/>
            <person name="Bonometti L."/>
            <person name="Westerberg I."/>
            <person name="Brannstrom I.O."/>
            <person name="Guillou S."/>
            <person name="Cros-Aarteil S."/>
            <person name="Calhoun S."/>
            <person name="Haridas S."/>
            <person name="Kuo A."/>
            <person name="Mondo S."/>
            <person name="Pangilinan J."/>
            <person name="Riley R."/>
            <person name="LaButti K."/>
            <person name="Andreopoulos B."/>
            <person name="Lipzen A."/>
            <person name="Chen C."/>
            <person name="Yanf M."/>
            <person name="Daum C."/>
            <person name="Ng V."/>
            <person name="Clum A."/>
            <person name="Steindorff A."/>
            <person name="Ohm R."/>
            <person name="Martin F."/>
            <person name="Silar P."/>
            <person name="Natvig D."/>
            <person name="Lalanne C."/>
            <person name="Gautier V."/>
            <person name="Ament-velasquez S.L."/>
            <person name="Kruys A."/>
            <person name="Hutchinson M.I."/>
            <person name="Powell A.J."/>
            <person name="Barry K."/>
            <person name="Miller A.N."/>
            <person name="Grigoriev I.V."/>
            <person name="Debuchy R."/>
            <person name="Gladieux P."/>
            <person name="Thoren M.H."/>
            <person name="Johannesson H."/>
        </authorList>
    </citation>
    <scope>NUCLEOTIDE SEQUENCE</scope>
    <source>
        <strain evidence="3">SMH3187-1</strain>
    </source>
</reference>
<gene>
    <name evidence="3" type="ORF">B0T18DRAFT_442308</name>
</gene>
<keyword evidence="4" id="KW-1185">Reference proteome</keyword>
<evidence type="ECO:0000256" key="1">
    <source>
        <dbReference type="SAM" id="Coils"/>
    </source>
</evidence>
<dbReference type="EMBL" id="JAUKUD010000001">
    <property type="protein sequence ID" value="KAK0753784.1"/>
    <property type="molecule type" value="Genomic_DNA"/>
</dbReference>
<proteinExistence type="predicted"/>
<protein>
    <submittedName>
        <fullName evidence="3">Uncharacterized protein</fullName>
    </submittedName>
</protein>
<evidence type="ECO:0000313" key="4">
    <source>
        <dbReference type="Proteomes" id="UP001172155"/>
    </source>
</evidence>
<comment type="caution">
    <text evidence="3">The sequence shown here is derived from an EMBL/GenBank/DDBJ whole genome shotgun (WGS) entry which is preliminary data.</text>
</comment>
<keyword evidence="1" id="KW-0175">Coiled coil</keyword>
<dbReference type="PANTHER" id="PTHR33488:SF2">
    <property type="entry name" value="EARLY ENDOSOME ANTIGEN 1-LIKE"/>
    <property type="match status" value="1"/>
</dbReference>
<evidence type="ECO:0000256" key="2">
    <source>
        <dbReference type="SAM" id="MobiDB-lite"/>
    </source>
</evidence>